<feature type="region of interest" description="Disordered" evidence="2">
    <location>
        <begin position="711"/>
        <end position="748"/>
    </location>
</feature>
<feature type="coiled-coil region" evidence="1">
    <location>
        <begin position="1129"/>
        <end position="1156"/>
    </location>
</feature>
<reference evidence="3 4" key="2">
    <citation type="submission" date="2016-08" db="EMBL/GenBank/DDBJ databases">
        <title>Pervasive Adenine N6-methylation of Active Genes in Fungi.</title>
        <authorList>
            <consortium name="DOE Joint Genome Institute"/>
            <person name="Mondo S.J."/>
            <person name="Dannebaum R.O."/>
            <person name="Kuo R.C."/>
            <person name="Labutti K."/>
            <person name="Haridas S."/>
            <person name="Kuo A."/>
            <person name="Salamov A."/>
            <person name="Ahrendt S.R."/>
            <person name="Lipzen A."/>
            <person name="Sullivan W."/>
            <person name="Andreopoulos W.B."/>
            <person name="Clum A."/>
            <person name="Lindquist E."/>
            <person name="Daum C."/>
            <person name="Ramamoorthy G.K."/>
            <person name="Gryganskyi A."/>
            <person name="Culley D."/>
            <person name="Magnuson J.K."/>
            <person name="James T.Y."/>
            <person name="O'Malley M.A."/>
            <person name="Stajich J.E."/>
            <person name="Spatafora J.W."/>
            <person name="Visel A."/>
            <person name="Grigoriev I.V."/>
        </authorList>
    </citation>
    <scope>NUCLEOTIDE SEQUENCE [LARGE SCALE GENOMIC DNA]</scope>
    <source>
        <strain evidence="4">finn</strain>
    </source>
</reference>
<feature type="compositionally biased region" description="Low complexity" evidence="2">
    <location>
        <begin position="804"/>
        <end position="814"/>
    </location>
</feature>
<evidence type="ECO:0000313" key="3">
    <source>
        <dbReference type="EMBL" id="ORX51858.1"/>
    </source>
</evidence>
<keyword evidence="1" id="KW-0175">Coiled coil</keyword>
<feature type="compositionally biased region" description="Basic and acidic residues" evidence="2">
    <location>
        <begin position="726"/>
        <end position="744"/>
    </location>
</feature>
<feature type="compositionally biased region" description="Polar residues" evidence="2">
    <location>
        <begin position="790"/>
        <end position="803"/>
    </location>
</feature>
<feature type="compositionally biased region" description="Basic and acidic residues" evidence="2">
    <location>
        <begin position="434"/>
        <end position="445"/>
    </location>
</feature>
<keyword evidence="4" id="KW-1185">Reference proteome</keyword>
<dbReference type="AlphaFoldDB" id="A0A1Y1VCM6"/>
<proteinExistence type="predicted"/>
<feature type="compositionally biased region" description="Low complexity" evidence="2">
    <location>
        <begin position="149"/>
        <end position="168"/>
    </location>
</feature>
<feature type="coiled-coil region" evidence="1">
    <location>
        <begin position="1003"/>
        <end position="1030"/>
    </location>
</feature>
<dbReference type="EMBL" id="MCFH01000017">
    <property type="protein sequence ID" value="ORX51858.1"/>
    <property type="molecule type" value="Genomic_DNA"/>
</dbReference>
<accession>A0A1Y1VCM6</accession>
<evidence type="ECO:0000313" key="4">
    <source>
        <dbReference type="Proteomes" id="UP000193719"/>
    </source>
</evidence>
<dbReference type="STRING" id="1754191.A0A1Y1VCM6"/>
<protein>
    <submittedName>
        <fullName evidence="3">Uncharacterized protein</fullName>
    </submittedName>
</protein>
<reference evidence="3 4" key="1">
    <citation type="submission" date="2016-08" db="EMBL/GenBank/DDBJ databases">
        <title>Genomes of anaerobic fungi encode conserved fungal cellulosomes for biomass hydrolysis.</title>
        <authorList>
            <consortium name="DOE Joint Genome Institute"/>
            <person name="Haitjema C.H."/>
            <person name="Gilmore S.P."/>
            <person name="Henske J.K."/>
            <person name="Solomon K.V."/>
            <person name="De Groot R."/>
            <person name="Kuo A."/>
            <person name="Mondo S.J."/>
            <person name="Salamov A.A."/>
            <person name="Labutti K."/>
            <person name="Zhao Z."/>
            <person name="Chiniquy J."/>
            <person name="Barry K."/>
            <person name="Brewer H.M."/>
            <person name="Purvine S.O."/>
            <person name="Wright A.T."/>
            <person name="Boxma B."/>
            <person name="Van Alen T."/>
            <person name="Hackstein J.H."/>
            <person name="Baker S.E."/>
            <person name="Grigoriev I.V."/>
            <person name="O'Malley M.A."/>
        </authorList>
    </citation>
    <scope>NUCLEOTIDE SEQUENCE [LARGE SCALE GENOMIC DNA]</scope>
    <source>
        <strain evidence="4">finn</strain>
    </source>
</reference>
<evidence type="ECO:0000256" key="1">
    <source>
        <dbReference type="SAM" id="Coils"/>
    </source>
</evidence>
<feature type="region of interest" description="Disordered" evidence="2">
    <location>
        <begin position="385"/>
        <end position="448"/>
    </location>
</feature>
<dbReference type="Proteomes" id="UP000193719">
    <property type="component" value="Unassembled WGS sequence"/>
</dbReference>
<feature type="compositionally biased region" description="Basic and acidic residues" evidence="2">
    <location>
        <begin position="388"/>
        <end position="425"/>
    </location>
</feature>
<gene>
    <name evidence="3" type="ORF">BCR36DRAFT_350907</name>
</gene>
<comment type="caution">
    <text evidence="3">The sequence shown here is derived from an EMBL/GenBank/DDBJ whole genome shotgun (WGS) entry which is preliminary data.</text>
</comment>
<evidence type="ECO:0000256" key="2">
    <source>
        <dbReference type="SAM" id="MobiDB-lite"/>
    </source>
</evidence>
<feature type="region of interest" description="Disordered" evidence="2">
    <location>
        <begin position="509"/>
        <end position="530"/>
    </location>
</feature>
<name>A0A1Y1VCM6_9FUNG</name>
<feature type="region of interest" description="Disordered" evidence="2">
    <location>
        <begin position="248"/>
        <end position="269"/>
    </location>
</feature>
<feature type="compositionally biased region" description="Basic and acidic residues" evidence="2">
    <location>
        <begin position="248"/>
        <end position="258"/>
    </location>
</feature>
<sequence length="1181" mass="137914">MNYTSSVPYTYFGGNDSTIKYTQNSNNEAVQDKIHPPSQGTALLKSETIPSTFPPHTFIIFGQYSMVKFLVKEFYHQYKTRFIKKYFNTKLKFMKNKKNNHGEIKELSKVLPSLPMISDKIKNHHKKMNNGVDVSRNDEITLSSENRDNNSNNSLVSNPPNPPLVNSNTSSKMMEEIKEVVKPPLPPNPMTIKYKSLNDLLAKKYDSEFESDRQNSENKPNEFVLEKEENEKALDFNNLGLSHEKKLDSNEPFEKSKDQQQQQLKRNVFEKKEEKIKRINDSLYQEANINIQDIMKARQQNEIILHKDQPLIVEKTSESLSTQEKIRQEIYKDKDHHLFNEKNNYVNDDDDDDDEIEISHVPMNFNKLALQLDALLSQNAMINQSFKKPSEKEEEKEKNEEEKSKKENKKGKEDKEHGKENKDRMNDEEETEKEDQKEVEAKQDESIMTFIEGDIKNVKIKDQTKEETNEINMVDHVKEENIHQNVKVNCNDDHTAAEDLSHHEELDCLKNHENSPPSQDAFEEEEEEKECEKNLDFIEKDNEFVLSSDENLIHKDSQETKKENPGFIEKDNEFVLSSDENLIHKDSQETKEEEKEKDLIPFLSESNHHPINFSCFDFPAVVDEASSPFKNLESQDYNNTLLKRHKTENNLDRMMNTNSFDDEHLPDSLANELIAALSFDHELGNDIGNEFLNGDDQAFFNQLSHSVSYYPSPPSPLSLPLSTELDELKEGSSSSKEKNHELDSINKVNQIDRENEEVSLITTKIKKEEEKNNSITSQEKETLKGKINTNLSQSTNHSIPLQHSTSTSEITTTIPMPSDPVNTTTITEPPLVTSISKHDQLMLDNLRLQLTQSRETCYHFGIFLLLAYQCYPLNKGRHVLYWLKLNDSLMTWTHELQGWYKQMEMQLSKNHVVTLNSIDDQNIVDHDEEEKESTGRMNHDARILCQKLRYINMVIQEVQIQLSFFYDEFVHHVNTVASHSMTTSLSSKEDKPSSLDKKDFLLLKQDEDTKEELQQKYEQLWKNIQSLQHEFEDTHYVMEAVFHSQQEDKSAWQALKERQRQLEYEHQQILLKQKHEREKNALSDSSIRVFEEGTIIDMDTEERVYETVVGADEPEQKRPHSKLTRAERIVIQKRKREEEKKRREKLNQTLSMMSELKAVLTEREKSVKENVRHQVQIKLPQ</sequence>
<dbReference type="OrthoDB" id="21151at2759"/>
<feature type="region of interest" description="Disordered" evidence="2">
    <location>
        <begin position="143"/>
        <end position="169"/>
    </location>
</feature>
<feature type="region of interest" description="Disordered" evidence="2">
    <location>
        <begin position="208"/>
        <end position="230"/>
    </location>
</feature>
<organism evidence="3 4">
    <name type="scientific">Piromyces finnis</name>
    <dbReference type="NCBI Taxonomy" id="1754191"/>
    <lineage>
        <taxon>Eukaryota</taxon>
        <taxon>Fungi</taxon>
        <taxon>Fungi incertae sedis</taxon>
        <taxon>Chytridiomycota</taxon>
        <taxon>Chytridiomycota incertae sedis</taxon>
        <taxon>Neocallimastigomycetes</taxon>
        <taxon>Neocallimastigales</taxon>
        <taxon>Neocallimastigaceae</taxon>
        <taxon>Piromyces</taxon>
    </lineage>
</organism>
<feature type="region of interest" description="Disordered" evidence="2">
    <location>
        <begin position="790"/>
        <end position="822"/>
    </location>
</feature>